<evidence type="ECO:0000313" key="1">
    <source>
        <dbReference type="EMBL" id="KKM72203.1"/>
    </source>
</evidence>
<name>A0A0F9JRC3_9ZZZZ</name>
<dbReference type="EMBL" id="LAZR01009515">
    <property type="protein sequence ID" value="KKM72203.1"/>
    <property type="molecule type" value="Genomic_DNA"/>
</dbReference>
<dbReference type="AlphaFoldDB" id="A0A0F9JRC3"/>
<protein>
    <submittedName>
        <fullName evidence="1">Uncharacterized protein</fullName>
    </submittedName>
</protein>
<proteinExistence type="predicted"/>
<reference evidence="1" key="1">
    <citation type="journal article" date="2015" name="Nature">
        <title>Complex archaea that bridge the gap between prokaryotes and eukaryotes.</title>
        <authorList>
            <person name="Spang A."/>
            <person name="Saw J.H."/>
            <person name="Jorgensen S.L."/>
            <person name="Zaremba-Niedzwiedzka K."/>
            <person name="Martijn J."/>
            <person name="Lind A.E."/>
            <person name="van Eijk R."/>
            <person name="Schleper C."/>
            <person name="Guy L."/>
            <person name="Ettema T.J."/>
        </authorList>
    </citation>
    <scope>NUCLEOTIDE SEQUENCE</scope>
</reference>
<sequence>MRYKLVVRNVEIDYVVARLNCRLGYEDRKDTMKKRKGPNKKKKEFGMGNFKQRPGWEIIQLPDGSFQWIIKRGV</sequence>
<accession>A0A0F9JRC3</accession>
<organism evidence="1">
    <name type="scientific">marine sediment metagenome</name>
    <dbReference type="NCBI Taxonomy" id="412755"/>
    <lineage>
        <taxon>unclassified sequences</taxon>
        <taxon>metagenomes</taxon>
        <taxon>ecological metagenomes</taxon>
    </lineage>
</organism>
<gene>
    <name evidence="1" type="ORF">LCGC14_1423000</name>
</gene>
<comment type="caution">
    <text evidence="1">The sequence shown here is derived from an EMBL/GenBank/DDBJ whole genome shotgun (WGS) entry which is preliminary data.</text>
</comment>